<organism evidence="3 4">
    <name type="scientific">Xanthocytophaga flava</name>
    <dbReference type="NCBI Taxonomy" id="3048013"/>
    <lineage>
        <taxon>Bacteria</taxon>
        <taxon>Pseudomonadati</taxon>
        <taxon>Bacteroidota</taxon>
        <taxon>Cytophagia</taxon>
        <taxon>Cytophagales</taxon>
        <taxon>Rhodocytophagaceae</taxon>
        <taxon>Xanthocytophaga</taxon>
    </lineage>
</organism>
<dbReference type="Pfam" id="PF14257">
    <property type="entry name" value="DUF4349"/>
    <property type="match status" value="1"/>
</dbReference>
<comment type="caution">
    <text evidence="3">The sequence shown here is derived from an EMBL/GenBank/DDBJ whole genome shotgun (WGS) entry which is preliminary data.</text>
</comment>
<sequence>MKQSLYFAYFTIFLSVGLIACSSKKERDESYVSESAAMADTVAVAANASPQPEGNTNFTLDSKNNLEKTGRKFIRTADVKCKVKNVRSATNQIEDLTAKFDGFITNSNLQSSVDRTESVPVSSDSTLEVKTYTVTNDITLRIPNAKLDSLMRSLNSLVDFLDYRVVKAEDAGFDLLSNQLQQKRLESYENRMTQNIDKRGKKLGESTTAEENLLDRQNRLDQSRVHTLGLEDQIAYSTVHLQIYQRETVFREIIVNPNNIESYKPGLFVRLKESLVDGWYIFEEIVIFFSRLWFLFVIGSIAWILYRRYGKKSRVTVAPLEKS</sequence>
<accession>A0AAE3QNY4</accession>
<dbReference type="RefSeq" id="WP_313977100.1">
    <property type="nucleotide sequence ID" value="NZ_JASJOS010000003.1"/>
</dbReference>
<dbReference type="InterPro" id="IPR025645">
    <property type="entry name" value="DUF4349"/>
</dbReference>
<dbReference type="Proteomes" id="UP001241110">
    <property type="component" value="Unassembled WGS sequence"/>
</dbReference>
<keyword evidence="1" id="KW-0812">Transmembrane</keyword>
<name>A0AAE3QNY4_9BACT</name>
<feature type="domain" description="DUF4349" evidence="2">
    <location>
        <begin position="71"/>
        <end position="307"/>
    </location>
</feature>
<keyword evidence="1" id="KW-1133">Transmembrane helix</keyword>
<evidence type="ECO:0000313" key="3">
    <source>
        <dbReference type="EMBL" id="MDJ1480431.1"/>
    </source>
</evidence>
<protein>
    <submittedName>
        <fullName evidence="3">DUF4349 domain-containing protein</fullName>
    </submittedName>
</protein>
<reference evidence="3" key="1">
    <citation type="submission" date="2023-05" db="EMBL/GenBank/DDBJ databases">
        <authorList>
            <person name="Zhang X."/>
        </authorList>
    </citation>
    <scope>NUCLEOTIDE SEQUENCE</scope>
    <source>
        <strain evidence="3">YF14B1</strain>
    </source>
</reference>
<feature type="transmembrane region" description="Helical" evidence="1">
    <location>
        <begin position="285"/>
        <end position="306"/>
    </location>
</feature>
<evidence type="ECO:0000313" key="4">
    <source>
        <dbReference type="Proteomes" id="UP001241110"/>
    </source>
</evidence>
<dbReference type="EMBL" id="JASJOS010000003">
    <property type="protein sequence ID" value="MDJ1480431.1"/>
    <property type="molecule type" value="Genomic_DNA"/>
</dbReference>
<gene>
    <name evidence="3" type="ORF">QNI16_08045</name>
</gene>
<dbReference type="AlphaFoldDB" id="A0AAE3QNY4"/>
<evidence type="ECO:0000256" key="1">
    <source>
        <dbReference type="SAM" id="Phobius"/>
    </source>
</evidence>
<dbReference type="PROSITE" id="PS51257">
    <property type="entry name" value="PROKAR_LIPOPROTEIN"/>
    <property type="match status" value="1"/>
</dbReference>
<evidence type="ECO:0000259" key="2">
    <source>
        <dbReference type="Pfam" id="PF14257"/>
    </source>
</evidence>
<keyword evidence="1" id="KW-0472">Membrane</keyword>
<proteinExistence type="predicted"/>